<proteinExistence type="predicted"/>
<evidence type="ECO:0000313" key="2">
    <source>
        <dbReference type="EMBL" id="QDV84510.1"/>
    </source>
</evidence>
<dbReference type="InterPro" id="IPR000182">
    <property type="entry name" value="GNAT_dom"/>
</dbReference>
<keyword evidence="2" id="KW-0012">Acyltransferase</keyword>
<dbReference type="EC" id="2.3.1.-" evidence="2"/>
<dbReference type="Proteomes" id="UP000318081">
    <property type="component" value="Chromosome"/>
</dbReference>
<dbReference type="Pfam" id="PF13302">
    <property type="entry name" value="Acetyltransf_3"/>
    <property type="match status" value="1"/>
</dbReference>
<dbReference type="InterPro" id="IPR016181">
    <property type="entry name" value="Acyl_CoA_acyltransferase"/>
</dbReference>
<dbReference type="GO" id="GO:0016746">
    <property type="term" value="F:acyltransferase activity"/>
    <property type="evidence" value="ECO:0007669"/>
    <property type="project" value="UniProtKB-KW"/>
</dbReference>
<organism evidence="2 3">
    <name type="scientific">Stieleria magnilauensis</name>
    <dbReference type="NCBI Taxonomy" id="2527963"/>
    <lineage>
        <taxon>Bacteria</taxon>
        <taxon>Pseudomonadati</taxon>
        <taxon>Planctomycetota</taxon>
        <taxon>Planctomycetia</taxon>
        <taxon>Pirellulales</taxon>
        <taxon>Pirellulaceae</taxon>
        <taxon>Stieleria</taxon>
    </lineage>
</organism>
<dbReference type="EMBL" id="CP036432">
    <property type="protein sequence ID" value="QDV84510.1"/>
    <property type="molecule type" value="Genomic_DNA"/>
</dbReference>
<dbReference type="SUPFAM" id="SSF55729">
    <property type="entry name" value="Acyl-CoA N-acyltransferases (Nat)"/>
    <property type="match status" value="1"/>
</dbReference>
<dbReference type="PANTHER" id="PTHR43792:SF1">
    <property type="entry name" value="N-ACETYLTRANSFERASE DOMAIN-CONTAINING PROTEIN"/>
    <property type="match status" value="1"/>
</dbReference>
<keyword evidence="2" id="KW-0808">Transferase</keyword>
<dbReference type="PROSITE" id="PS51186">
    <property type="entry name" value="GNAT"/>
    <property type="match status" value="1"/>
</dbReference>
<name>A0ABX5XR80_9BACT</name>
<dbReference type="InterPro" id="IPR051531">
    <property type="entry name" value="N-acetyltransferase"/>
</dbReference>
<dbReference type="PANTHER" id="PTHR43792">
    <property type="entry name" value="GNAT FAMILY, PUTATIVE (AFU_ORTHOLOGUE AFUA_3G00765)-RELATED-RELATED"/>
    <property type="match status" value="1"/>
</dbReference>
<keyword evidence="3" id="KW-1185">Reference proteome</keyword>
<accession>A0ABX5XR80</accession>
<gene>
    <name evidence="2" type="primary">ydaF</name>
    <name evidence="2" type="ORF">TBK1r_34590</name>
</gene>
<evidence type="ECO:0000259" key="1">
    <source>
        <dbReference type="PROSITE" id="PS51186"/>
    </source>
</evidence>
<dbReference type="RefSeq" id="WP_419581566.1">
    <property type="nucleotide sequence ID" value="NZ_CP036432.1"/>
</dbReference>
<dbReference type="Gene3D" id="3.40.630.30">
    <property type="match status" value="1"/>
</dbReference>
<reference evidence="2 3" key="1">
    <citation type="submission" date="2019-02" db="EMBL/GenBank/DDBJ databases">
        <title>Deep-cultivation of Planctomycetes and their phenomic and genomic characterization uncovers novel biology.</title>
        <authorList>
            <person name="Wiegand S."/>
            <person name="Jogler M."/>
            <person name="Boedeker C."/>
            <person name="Pinto D."/>
            <person name="Vollmers J."/>
            <person name="Rivas-Marin E."/>
            <person name="Kohn T."/>
            <person name="Peeters S.H."/>
            <person name="Heuer A."/>
            <person name="Rast P."/>
            <person name="Oberbeckmann S."/>
            <person name="Bunk B."/>
            <person name="Jeske O."/>
            <person name="Meyerdierks A."/>
            <person name="Storesund J.E."/>
            <person name="Kallscheuer N."/>
            <person name="Luecker S."/>
            <person name="Lage O.M."/>
            <person name="Pohl T."/>
            <person name="Merkel B.J."/>
            <person name="Hornburger P."/>
            <person name="Mueller R.-W."/>
            <person name="Bruemmer F."/>
            <person name="Labrenz M."/>
            <person name="Spormann A.M."/>
            <person name="Op den Camp H."/>
            <person name="Overmann J."/>
            <person name="Amann R."/>
            <person name="Jetten M.S.M."/>
            <person name="Mascher T."/>
            <person name="Medema M.H."/>
            <person name="Devos D.P."/>
            <person name="Kaster A.-K."/>
            <person name="Ovreas L."/>
            <person name="Rohde M."/>
            <person name="Galperin M.Y."/>
            <person name="Jogler C."/>
        </authorList>
    </citation>
    <scope>NUCLEOTIDE SEQUENCE [LARGE SCALE GENOMIC DNA]</scope>
    <source>
        <strain evidence="2 3">TBK1r</strain>
    </source>
</reference>
<feature type="domain" description="N-acetyltransferase" evidence="1">
    <location>
        <begin position="13"/>
        <end position="169"/>
    </location>
</feature>
<evidence type="ECO:0000313" key="3">
    <source>
        <dbReference type="Proteomes" id="UP000318081"/>
    </source>
</evidence>
<protein>
    <submittedName>
        <fullName evidence="2">Ribosomal N-acetyltransferase YdaF</fullName>
        <ecNumber evidence="2">2.3.1.-</ecNumber>
    </submittedName>
</protein>
<sequence length="169" mass="19120">MKHYRTGPETKRLHHRAFTVDDAEAFFVLNSNPDVMRFTGELLVPSLEVAIEAIAGYPDFDEVGYGRWACVLKKTQTVIGFCGLKYLPDLDAVDLGYRFLPEFWGQGIATEACRANLEFGFRELRLDQIVGLVLPDNAASIRVLEKVGMQPEGDMVYDGMKVLRFAKRR</sequence>